<dbReference type="EMBL" id="BJYK01000001">
    <property type="protein sequence ID" value="GEN78718.1"/>
    <property type="molecule type" value="Genomic_DNA"/>
</dbReference>
<protein>
    <recommendedName>
        <fullName evidence="2">DUF5671 domain-containing protein</fullName>
    </recommendedName>
</protein>
<feature type="domain" description="DUF5671" evidence="2">
    <location>
        <begin position="187"/>
        <end position="290"/>
    </location>
</feature>
<feature type="transmembrane region" description="Helical" evidence="1">
    <location>
        <begin position="414"/>
        <end position="439"/>
    </location>
</feature>
<feature type="transmembrane region" description="Helical" evidence="1">
    <location>
        <begin position="47"/>
        <end position="68"/>
    </location>
</feature>
<proteinExistence type="predicted"/>
<evidence type="ECO:0000259" key="2">
    <source>
        <dbReference type="Pfam" id="PF18920"/>
    </source>
</evidence>
<keyword evidence="1" id="KW-0472">Membrane</keyword>
<organism evidence="3 4">
    <name type="scientific">Actinotalea fermentans</name>
    <dbReference type="NCBI Taxonomy" id="43671"/>
    <lineage>
        <taxon>Bacteria</taxon>
        <taxon>Bacillati</taxon>
        <taxon>Actinomycetota</taxon>
        <taxon>Actinomycetes</taxon>
        <taxon>Micrococcales</taxon>
        <taxon>Cellulomonadaceae</taxon>
        <taxon>Actinotalea</taxon>
    </lineage>
</organism>
<dbReference type="AlphaFoldDB" id="A0A511YU44"/>
<keyword evidence="1" id="KW-1133">Transmembrane helix</keyword>
<feature type="transmembrane region" description="Helical" evidence="1">
    <location>
        <begin position="296"/>
        <end position="316"/>
    </location>
</feature>
<feature type="transmembrane region" description="Helical" evidence="1">
    <location>
        <begin position="337"/>
        <end position="359"/>
    </location>
</feature>
<keyword evidence="1" id="KW-0812">Transmembrane</keyword>
<feature type="transmembrane region" description="Helical" evidence="1">
    <location>
        <begin position="6"/>
        <end position="26"/>
    </location>
</feature>
<keyword evidence="4" id="KW-1185">Reference proteome</keyword>
<feature type="transmembrane region" description="Helical" evidence="1">
    <location>
        <begin position="80"/>
        <end position="101"/>
    </location>
</feature>
<dbReference type="OrthoDB" id="4819984at2"/>
<feature type="transmembrane region" description="Helical" evidence="1">
    <location>
        <begin position="153"/>
        <end position="170"/>
    </location>
</feature>
<feature type="transmembrane region" description="Helical" evidence="1">
    <location>
        <begin position="371"/>
        <end position="393"/>
    </location>
</feature>
<sequence length="591" mass="61458">MFVFGLLSLLVTVGLPILVVVLVLRARSGRAGRPADGVSIRRFFQYLLLYVLTVVAVTGVADLLGRAVGGAPATADEGELARVLAFAVLGVPMAAGVAAWTRRGLRRDPGERASTAWAFYLWAASLTALGVAAAEAQQGLAAAFAGRADAAPLVRALVWLSVWTVHVLLGERTLTVSARAPHLAAGSLVGLVLTVTGLVQLGGTAGRLALDTGHAVVAQDVANAGALAVVGGLVWSAYWWGRYRRAEPDRLWLAYVLPVGVGGPFVVALVGAAIALAAVGVWFLGEPDETSAAAHFAGVPGAATAVVVGLCAWWYHRRVFSRAAPPGRTEITRAHEHLMAGIALVTAALGVVIGLRAVGDAVAGAASDPPANTFLLAATLLVVGTPVWWHFWGRAQRERRAQPDVEVRSVTRRLYLFLLFGVGALTGVVAVLVTGFVTIEAALRGDLGRATLTDVGTPLALLVTAAAVSGSHWVVYREDRALAVDRVPAAAAPTFPRDVLLLGPDDDALVRSVHDAGARVEVWVRPPEAVHGAGWDTAAVLGLLAQHPGGAVAVVLDDAGPSVVPVEAVRRPWVRAGAEPGHDVGRDRRAQ</sequence>
<evidence type="ECO:0000313" key="3">
    <source>
        <dbReference type="EMBL" id="GEN78718.1"/>
    </source>
</evidence>
<dbReference type="Proteomes" id="UP000321484">
    <property type="component" value="Unassembled WGS sequence"/>
</dbReference>
<reference evidence="3 4" key="1">
    <citation type="submission" date="2019-07" db="EMBL/GenBank/DDBJ databases">
        <title>Whole genome shotgun sequence of Actinotalea fermentans NBRC 105374.</title>
        <authorList>
            <person name="Hosoyama A."/>
            <person name="Uohara A."/>
            <person name="Ohji S."/>
            <person name="Ichikawa N."/>
        </authorList>
    </citation>
    <scope>NUCLEOTIDE SEQUENCE [LARGE SCALE GENOMIC DNA]</scope>
    <source>
        <strain evidence="3 4">NBRC 105374</strain>
    </source>
</reference>
<feature type="transmembrane region" description="Helical" evidence="1">
    <location>
        <begin position="252"/>
        <end position="284"/>
    </location>
</feature>
<feature type="transmembrane region" description="Helical" evidence="1">
    <location>
        <begin position="221"/>
        <end position="240"/>
    </location>
</feature>
<evidence type="ECO:0000256" key="1">
    <source>
        <dbReference type="SAM" id="Phobius"/>
    </source>
</evidence>
<accession>A0A511YU44</accession>
<gene>
    <name evidence="3" type="ORF">AFE02nite_04520</name>
</gene>
<feature type="transmembrane region" description="Helical" evidence="1">
    <location>
        <begin position="113"/>
        <end position="133"/>
    </location>
</feature>
<comment type="caution">
    <text evidence="3">The sequence shown here is derived from an EMBL/GenBank/DDBJ whole genome shotgun (WGS) entry which is preliminary data.</text>
</comment>
<feature type="domain" description="DUF5671" evidence="2">
    <location>
        <begin position="334"/>
        <end position="467"/>
    </location>
</feature>
<evidence type="ECO:0000313" key="4">
    <source>
        <dbReference type="Proteomes" id="UP000321484"/>
    </source>
</evidence>
<feature type="transmembrane region" description="Helical" evidence="1">
    <location>
        <begin position="182"/>
        <end position="201"/>
    </location>
</feature>
<dbReference type="InterPro" id="IPR043728">
    <property type="entry name" value="DUF5671"/>
</dbReference>
<feature type="domain" description="DUF5671" evidence="2">
    <location>
        <begin position="42"/>
        <end position="164"/>
    </location>
</feature>
<feature type="transmembrane region" description="Helical" evidence="1">
    <location>
        <begin position="459"/>
        <end position="476"/>
    </location>
</feature>
<dbReference type="Pfam" id="PF18920">
    <property type="entry name" value="DUF5671"/>
    <property type="match status" value="3"/>
</dbReference>
<name>A0A511YU44_9CELL</name>